<name>A0A0H3U7C6_9BACT</name>
<comment type="subcellular location">
    <subcellularLocation>
        <location evidence="1">Membrane</location>
        <topology evidence="1">Multi-pass membrane protein</topology>
    </subcellularLocation>
</comment>
<reference evidence="7" key="1">
    <citation type="submission" date="2013-08" db="EMBL/GenBank/DDBJ databases">
        <title>Comparison of modified E. coli strains.</title>
        <authorList>
            <person name="Juergensen J."/>
            <person name="Bonge A."/>
            <person name="Streit W.R."/>
        </authorList>
    </citation>
    <scope>NUCLEOTIDE SEQUENCE</scope>
</reference>
<evidence type="ECO:0000256" key="1">
    <source>
        <dbReference type="ARBA" id="ARBA00004141"/>
    </source>
</evidence>
<keyword evidence="3 5" id="KW-1133">Transmembrane helix</keyword>
<dbReference type="InterPro" id="IPR052165">
    <property type="entry name" value="Membrane_assoc_protease"/>
</dbReference>
<evidence type="ECO:0000256" key="5">
    <source>
        <dbReference type="SAM" id="Phobius"/>
    </source>
</evidence>
<dbReference type="Gene3D" id="2.40.50.140">
    <property type="entry name" value="Nucleic acid-binding proteins"/>
    <property type="match status" value="1"/>
</dbReference>
<dbReference type="InterPro" id="IPR012340">
    <property type="entry name" value="NA-bd_OB-fold"/>
</dbReference>
<evidence type="ECO:0000313" key="7">
    <source>
        <dbReference type="EMBL" id="AIF26444.1"/>
    </source>
</evidence>
<feature type="domain" description="NfeD-like C-terminal" evidence="6">
    <location>
        <begin position="83"/>
        <end position="140"/>
    </location>
</feature>
<dbReference type="AlphaFoldDB" id="A0A0H3U7C6"/>
<dbReference type="GO" id="GO:0005886">
    <property type="term" value="C:plasma membrane"/>
    <property type="evidence" value="ECO:0007669"/>
    <property type="project" value="TreeGrafter"/>
</dbReference>
<keyword evidence="2 5" id="KW-0812">Transmembrane</keyword>
<keyword evidence="4 5" id="KW-0472">Membrane</keyword>
<accession>A0A0H3U7C6</accession>
<evidence type="ECO:0000256" key="4">
    <source>
        <dbReference type="ARBA" id="ARBA00023136"/>
    </source>
</evidence>
<feature type="transmembrane region" description="Helical" evidence="5">
    <location>
        <begin position="46"/>
        <end position="68"/>
    </location>
</feature>
<dbReference type="Pfam" id="PF01957">
    <property type="entry name" value="NfeD"/>
    <property type="match status" value="1"/>
</dbReference>
<evidence type="ECO:0000256" key="2">
    <source>
        <dbReference type="ARBA" id="ARBA00022692"/>
    </source>
</evidence>
<organism evidence="7">
    <name type="scientific">uncultured bacterium fosmid pJB23D10</name>
    <dbReference type="NCBI Taxonomy" id="1478061"/>
    <lineage>
        <taxon>Bacteria</taxon>
        <taxon>environmental samples</taxon>
    </lineage>
</organism>
<feature type="transmembrane region" description="Helical" evidence="5">
    <location>
        <begin position="7"/>
        <end position="40"/>
    </location>
</feature>
<proteinExistence type="predicted"/>
<dbReference type="SUPFAM" id="SSF141322">
    <property type="entry name" value="NfeD domain-like"/>
    <property type="match status" value="1"/>
</dbReference>
<dbReference type="EMBL" id="KF540233">
    <property type="protein sequence ID" value="AIF26444.1"/>
    <property type="molecule type" value="Genomic_DNA"/>
</dbReference>
<dbReference type="PANTHER" id="PTHR33507">
    <property type="entry name" value="INNER MEMBRANE PROTEIN YBBJ"/>
    <property type="match status" value="1"/>
</dbReference>
<dbReference type="PANTHER" id="PTHR33507:SF3">
    <property type="entry name" value="INNER MEMBRANE PROTEIN YBBJ"/>
    <property type="match status" value="1"/>
</dbReference>
<protein>
    <recommendedName>
        <fullName evidence="6">NfeD-like C-terminal domain-containing protein</fullName>
    </recommendedName>
</protein>
<sequence length="170" mass="18839">MNWLIGWLVLLAILIIIELITLGFTTICFASGAGAAAIMAVFDLPVWAQCVVFVIISFVMFAFVRPVAHKRLKRGRRSERAYRLIGKRGRVISEIDNWRGIGQISVQGQEWSAVSEEENVIIPVGAIVDVTGVYNGKLVICLDEVMDGNVELQVSEGTLDPTYNGRDSKW</sequence>
<evidence type="ECO:0000256" key="3">
    <source>
        <dbReference type="ARBA" id="ARBA00022989"/>
    </source>
</evidence>
<dbReference type="InterPro" id="IPR002810">
    <property type="entry name" value="NfeD-like_C"/>
</dbReference>
<evidence type="ECO:0000259" key="6">
    <source>
        <dbReference type="Pfam" id="PF01957"/>
    </source>
</evidence>